<name>A0A1I6MYQ2_9BACT</name>
<dbReference type="Gene3D" id="3.40.50.10050">
    <property type="entry name" value="Translation initiation factor IF- 2, domain 3"/>
    <property type="match status" value="1"/>
</dbReference>
<dbReference type="SUPFAM" id="SSF52540">
    <property type="entry name" value="P-loop containing nucleoside triphosphate hydrolases"/>
    <property type="match status" value="1"/>
</dbReference>
<feature type="binding site" evidence="9">
    <location>
        <begin position="682"/>
        <end position="685"/>
    </location>
    <ligand>
        <name>GTP</name>
        <dbReference type="ChEBI" id="CHEBI:37565"/>
    </ligand>
</feature>
<evidence type="ECO:0000256" key="12">
    <source>
        <dbReference type="SAM" id="MobiDB-lite"/>
    </source>
</evidence>
<dbReference type="Gene3D" id="3.40.50.300">
    <property type="entry name" value="P-loop containing nucleotide triphosphate hydrolases"/>
    <property type="match status" value="1"/>
</dbReference>
<dbReference type="GO" id="GO:0003924">
    <property type="term" value="F:GTPase activity"/>
    <property type="evidence" value="ECO:0007669"/>
    <property type="project" value="UniProtKB-UniRule"/>
</dbReference>
<accession>A0A1I6MYQ2</accession>
<dbReference type="Gene3D" id="1.10.10.2480">
    <property type="match status" value="1"/>
</dbReference>
<reference evidence="14 15" key="1">
    <citation type="submission" date="2016-10" db="EMBL/GenBank/DDBJ databases">
        <authorList>
            <person name="de Groot N.N."/>
        </authorList>
    </citation>
    <scope>NUCLEOTIDE SEQUENCE [LARGE SCALE GENOMIC DNA]</scope>
    <source>
        <strain evidence="14 15">DSM 21001</strain>
    </source>
</reference>
<feature type="binding site" evidence="9">
    <location>
        <begin position="575"/>
        <end position="582"/>
    </location>
    <ligand>
        <name>GTP</name>
        <dbReference type="ChEBI" id="CHEBI:37565"/>
    </ligand>
</feature>
<evidence type="ECO:0000313" key="15">
    <source>
        <dbReference type="Proteomes" id="UP000199024"/>
    </source>
</evidence>
<evidence type="ECO:0000256" key="8">
    <source>
        <dbReference type="ARBA" id="ARBA00023134"/>
    </source>
</evidence>
<dbReference type="AlphaFoldDB" id="A0A1I6MYQ2"/>
<dbReference type="Gene3D" id="2.40.30.10">
    <property type="entry name" value="Translation factors"/>
    <property type="match status" value="2"/>
</dbReference>
<evidence type="ECO:0000256" key="11">
    <source>
        <dbReference type="RuleBase" id="RU000645"/>
    </source>
</evidence>
<keyword evidence="15" id="KW-1185">Reference proteome</keyword>
<evidence type="ECO:0000256" key="3">
    <source>
        <dbReference type="ARBA" id="ARBA00020675"/>
    </source>
</evidence>
<keyword evidence="4 9" id="KW-0963">Cytoplasm</keyword>
<feature type="compositionally biased region" description="Low complexity" evidence="12">
    <location>
        <begin position="374"/>
        <end position="388"/>
    </location>
</feature>
<evidence type="ECO:0000256" key="1">
    <source>
        <dbReference type="ARBA" id="ARBA00004496"/>
    </source>
</evidence>
<dbReference type="InterPro" id="IPR044145">
    <property type="entry name" value="IF2_II"/>
</dbReference>
<dbReference type="PANTHER" id="PTHR43381">
    <property type="entry name" value="TRANSLATION INITIATION FACTOR IF-2-RELATED"/>
    <property type="match status" value="1"/>
</dbReference>
<dbReference type="STRING" id="474950.SAMN05421771_3866"/>
<dbReference type="Pfam" id="PF03144">
    <property type="entry name" value="GTP_EFTU_D2"/>
    <property type="match status" value="1"/>
</dbReference>
<gene>
    <name evidence="9" type="primary">infB</name>
    <name evidence="14" type="ORF">SAMN05421771_3866</name>
</gene>
<evidence type="ECO:0000256" key="10">
    <source>
        <dbReference type="RuleBase" id="RU000644"/>
    </source>
</evidence>
<dbReference type="InterPro" id="IPR036925">
    <property type="entry name" value="TIF_IF2_dom3_sf"/>
</dbReference>
<feature type="region of interest" description="Disordered" evidence="12">
    <location>
        <begin position="351"/>
        <end position="472"/>
    </location>
</feature>
<comment type="subcellular location">
    <subcellularLocation>
        <location evidence="1 9 11">Cytoplasm</location>
    </subcellularLocation>
</comment>
<evidence type="ECO:0000256" key="4">
    <source>
        <dbReference type="ARBA" id="ARBA00022490"/>
    </source>
</evidence>
<proteinExistence type="inferred from homology"/>
<feature type="binding site" evidence="9">
    <location>
        <begin position="628"/>
        <end position="632"/>
    </location>
    <ligand>
        <name>GTP</name>
        <dbReference type="ChEBI" id="CHEBI:37565"/>
    </ligand>
</feature>
<dbReference type="CDD" id="cd03692">
    <property type="entry name" value="mtIF2_IVc"/>
    <property type="match status" value="1"/>
</dbReference>
<dbReference type="InterPro" id="IPR000178">
    <property type="entry name" value="TF_IF2_bacterial-like"/>
</dbReference>
<dbReference type="HAMAP" id="MF_00100_B">
    <property type="entry name" value="IF_2_B"/>
    <property type="match status" value="1"/>
</dbReference>
<evidence type="ECO:0000256" key="5">
    <source>
        <dbReference type="ARBA" id="ARBA00022540"/>
    </source>
</evidence>
<evidence type="ECO:0000256" key="7">
    <source>
        <dbReference type="ARBA" id="ARBA00022917"/>
    </source>
</evidence>
<dbReference type="EMBL" id="FOZL01000002">
    <property type="protein sequence ID" value="SFS20823.1"/>
    <property type="molecule type" value="Genomic_DNA"/>
</dbReference>
<dbReference type="GO" id="GO:0005829">
    <property type="term" value="C:cytosol"/>
    <property type="evidence" value="ECO:0007669"/>
    <property type="project" value="TreeGrafter"/>
</dbReference>
<dbReference type="GO" id="GO:0003743">
    <property type="term" value="F:translation initiation factor activity"/>
    <property type="evidence" value="ECO:0007669"/>
    <property type="project" value="UniProtKB-UniRule"/>
</dbReference>
<dbReference type="Pfam" id="PF00009">
    <property type="entry name" value="GTP_EFTU"/>
    <property type="match status" value="1"/>
</dbReference>
<dbReference type="Pfam" id="PF22042">
    <property type="entry name" value="EF-G_D2"/>
    <property type="match status" value="1"/>
</dbReference>
<dbReference type="GO" id="GO:0005525">
    <property type="term" value="F:GTP binding"/>
    <property type="evidence" value="ECO:0007669"/>
    <property type="project" value="UniProtKB-KW"/>
</dbReference>
<evidence type="ECO:0000256" key="6">
    <source>
        <dbReference type="ARBA" id="ARBA00022741"/>
    </source>
</evidence>
<keyword evidence="8 9" id="KW-0342">GTP-binding</keyword>
<dbReference type="RefSeq" id="WP_089842762.1">
    <property type="nucleotide sequence ID" value="NZ_FOZL01000002.1"/>
</dbReference>
<dbReference type="PROSITE" id="PS51722">
    <property type="entry name" value="G_TR_2"/>
    <property type="match status" value="1"/>
</dbReference>
<dbReference type="PROSITE" id="PS01176">
    <property type="entry name" value="IF2"/>
    <property type="match status" value="1"/>
</dbReference>
<dbReference type="SUPFAM" id="SSF52156">
    <property type="entry name" value="Initiation factor IF2/eIF5b, domain 3"/>
    <property type="match status" value="1"/>
</dbReference>
<dbReference type="InterPro" id="IPR006847">
    <property type="entry name" value="IF2_N"/>
</dbReference>
<evidence type="ECO:0000259" key="13">
    <source>
        <dbReference type="PROSITE" id="PS51722"/>
    </source>
</evidence>
<dbReference type="Proteomes" id="UP000199024">
    <property type="component" value="Unassembled WGS sequence"/>
</dbReference>
<dbReference type="CDD" id="cd03702">
    <property type="entry name" value="IF2_mtIF2_II"/>
    <property type="match status" value="1"/>
</dbReference>
<dbReference type="NCBIfam" id="TIGR00487">
    <property type="entry name" value="IF-2"/>
    <property type="match status" value="1"/>
</dbReference>
<dbReference type="Pfam" id="PF04760">
    <property type="entry name" value="IF2_N"/>
    <property type="match status" value="2"/>
</dbReference>
<keyword evidence="7 9" id="KW-0648">Protein biosynthesis</keyword>
<dbReference type="InterPro" id="IPR015760">
    <property type="entry name" value="TIF_IF2"/>
</dbReference>
<dbReference type="FunFam" id="2.40.30.10:FF:000007">
    <property type="entry name" value="Translation initiation factor IF-2"/>
    <property type="match status" value="1"/>
</dbReference>
<dbReference type="InterPro" id="IPR005225">
    <property type="entry name" value="Small_GTP-bd"/>
</dbReference>
<dbReference type="InterPro" id="IPR009000">
    <property type="entry name" value="Transl_B-barrel_sf"/>
</dbReference>
<keyword evidence="5 9" id="KW-0396">Initiation factor</keyword>
<evidence type="ECO:0000256" key="9">
    <source>
        <dbReference type="HAMAP-Rule" id="MF_00100"/>
    </source>
</evidence>
<feature type="domain" description="Tr-type G" evidence="13">
    <location>
        <begin position="566"/>
        <end position="742"/>
    </location>
</feature>
<comment type="caution">
    <text evidence="9">Lacks conserved residue(s) required for the propagation of feature annotation.</text>
</comment>
<dbReference type="InterPro" id="IPR023115">
    <property type="entry name" value="TIF_IF2_dom3"/>
</dbReference>
<dbReference type="PANTHER" id="PTHR43381:SF5">
    <property type="entry name" value="TR-TYPE G DOMAIN-CONTAINING PROTEIN"/>
    <property type="match status" value="1"/>
</dbReference>
<evidence type="ECO:0000313" key="14">
    <source>
        <dbReference type="EMBL" id="SFS20823.1"/>
    </source>
</evidence>
<feature type="compositionally biased region" description="Basic and acidic residues" evidence="12">
    <location>
        <begin position="448"/>
        <end position="457"/>
    </location>
</feature>
<dbReference type="SUPFAM" id="SSF50447">
    <property type="entry name" value="Translation proteins"/>
    <property type="match status" value="2"/>
</dbReference>
<evidence type="ECO:0000256" key="2">
    <source>
        <dbReference type="ARBA" id="ARBA00007733"/>
    </source>
</evidence>
<dbReference type="NCBIfam" id="TIGR00231">
    <property type="entry name" value="small_GTP"/>
    <property type="match status" value="1"/>
</dbReference>
<dbReference type="CDD" id="cd01887">
    <property type="entry name" value="IF2_eIF5B"/>
    <property type="match status" value="1"/>
</dbReference>
<comment type="similarity">
    <text evidence="2 9 10">Belongs to the TRAFAC class translation factor GTPase superfamily. Classic translation factor GTPase family. IF-2 subfamily.</text>
</comment>
<organism evidence="14 15">
    <name type="scientific">Granulicella pectinivorans</name>
    <dbReference type="NCBI Taxonomy" id="474950"/>
    <lineage>
        <taxon>Bacteria</taxon>
        <taxon>Pseudomonadati</taxon>
        <taxon>Acidobacteriota</taxon>
        <taxon>Terriglobia</taxon>
        <taxon>Terriglobales</taxon>
        <taxon>Acidobacteriaceae</taxon>
        <taxon>Granulicella</taxon>
    </lineage>
</organism>
<dbReference type="FunFam" id="3.40.50.10050:FF:000001">
    <property type="entry name" value="Translation initiation factor IF-2"/>
    <property type="match status" value="1"/>
</dbReference>
<sequence length="1103" mass="114697">MSKVRINDLARELEVKSRPILDALEALGVMGKTHSSSIEEDQAEKVRGYFNGSLRTSTAKPAVEAKPSFNLSHVSKPGDALKAILERKQAEAAAKNAPPVRPQAVVAPPARPVAAAPAPAFVRPAASAPPVVVARPAVPAVAPPAGARPAGTMPTVAASAAAAPSAPAPTPVAAAPAAPVAAPAPVAPPVVASAPSGPVVAGPRRIVPLPNQGARIVAPAPAIASRPPLGVSVGRPPVVVPGAVVVAAKPASTAPAQPGARVAGTKPTVATPEAAAAFAAAALAANAPPPPPEPEVPVVEAAPEVVEAPEPAPAPAAPPVRRVIMPQTGPRPIYAAPAVVPGAPQRGRPIFDRPRPGGPGAPMGAPGSRPPMAPGARRPMHPTRAGMPTGPGGAPGARPGFTPGARPGFPPRPGFARPGGAPGAPAVAPGPGEGMRPAARPGQRRGGQRYEKVKEGPMKGFQPPPRYGGMPMSREPLPITKTISVTEGISVKDLAEKLDVRGKDLIASLLMRGVFVTVNQSLEGELVKDVARQFGADATVISVEEQLENEAIEGFLEDTTGMVEIVRAPVVTIMGHVDHGKTSLLDAIRSTDVAAGEAGGITQHIGAYKVHVTKPDSPAFGREIVFLDTPGHEAFTRMRARGAKVTDIVVVVVAADDGVMPQTLEAIDHAKAANVPIIVAINKIDKPGADSNKVKQQLAERGLQLVGWGGEVEFVEVSAKKKLNLDLLEEMICLVADIASPKAVPERPAVGTVIEAKLDRGRGAVASILVQNGTLRTGDSYIVGNTFGKIRAMFDDRGRAITEAGPSTPVEILGLEGMPDAGDTFLVMADRDKAKGIAQYRKMKEREAQLAKSSRVSLEGLAEQIKQAGVKDLNIIVKGDVQGSVEVIAEDLEHMSTEKVRIRVLHSGVGAITESDILLASASNAVVIGFNVRPERKAQELADRENVEIRMHSIIYELRDEMEKAMYGLLDPVFKENYSGRAEVLNVFKITKVGQIAGCRVTDGIIKRSAQARLLRDGVEVWKGKISSLKRFKDDASEVREGVECGIDLAGQKDIRVGDIIETYTTEKMADELGANTLVQRKAEKAEKDREAAAAAAAAPATA</sequence>
<dbReference type="OrthoDB" id="9811804at2"/>
<dbReference type="InterPro" id="IPR027417">
    <property type="entry name" value="P-loop_NTPase"/>
</dbReference>
<protein>
    <recommendedName>
        <fullName evidence="3 9">Translation initiation factor IF-2</fullName>
    </recommendedName>
</protein>
<dbReference type="InterPro" id="IPR004161">
    <property type="entry name" value="EFTu-like_2"/>
</dbReference>
<dbReference type="FunFam" id="3.40.50.300:FF:000019">
    <property type="entry name" value="Translation initiation factor IF-2"/>
    <property type="match status" value="1"/>
</dbReference>
<keyword evidence="6 9" id="KW-0547">Nucleotide-binding</keyword>
<dbReference type="FunFam" id="2.40.30.10:FF:000008">
    <property type="entry name" value="Translation initiation factor IF-2"/>
    <property type="match status" value="1"/>
</dbReference>
<dbReference type="InterPro" id="IPR053905">
    <property type="entry name" value="EF-G-like_DII"/>
</dbReference>
<comment type="function">
    <text evidence="9 10">One of the essential components for the initiation of protein synthesis. Protects formylmethionyl-tRNA from spontaneous hydrolysis and promotes its binding to the 30S ribosomal subunits. Also involved in the hydrolysis of GTP during the formation of the 70S ribosomal complex.</text>
</comment>
<dbReference type="InterPro" id="IPR000795">
    <property type="entry name" value="T_Tr_GTP-bd_dom"/>
</dbReference>
<dbReference type="PRINTS" id="PR00315">
    <property type="entry name" value="ELONGATNFCT"/>
</dbReference>
<dbReference type="Pfam" id="PF11987">
    <property type="entry name" value="IF-2"/>
    <property type="match status" value="1"/>
</dbReference>
<feature type="compositionally biased region" description="Low complexity" evidence="12">
    <location>
        <begin position="396"/>
        <end position="407"/>
    </location>
</feature>
<feature type="compositionally biased region" description="Low complexity" evidence="12">
    <location>
        <begin position="414"/>
        <end position="441"/>
    </location>
</feature>